<keyword evidence="1" id="KW-0175">Coiled coil</keyword>
<evidence type="ECO:0000313" key="5">
    <source>
        <dbReference type="Proteomes" id="UP000002361"/>
    </source>
</evidence>
<gene>
    <name evidence="4" type="ordered locus">RCAP_rcc01263</name>
</gene>
<feature type="domain" description="SMODS and SLOG-associating 2TM effector" evidence="3">
    <location>
        <begin position="30"/>
        <end position="209"/>
    </location>
</feature>
<dbReference type="AlphaFoldDB" id="D5ASC9"/>
<keyword evidence="2" id="KW-0472">Membrane</keyword>
<dbReference type="KEGG" id="rcp:RCAP_rcc01263"/>
<keyword evidence="2" id="KW-1133">Transmembrane helix</keyword>
<reference evidence="4 5" key="2">
    <citation type="journal article" date="2010" name="J. Bacteriol.">
        <title>Complete genome sequence of the photosynthetic purple nonsulfur bacterium Rhodobacter capsulatus SB 1003.</title>
        <authorList>
            <person name="Strnad H."/>
            <person name="Lapidus A."/>
            <person name="Paces J."/>
            <person name="Ulbrich P."/>
            <person name="Vlcek C."/>
            <person name="Paces V."/>
            <person name="Haselkorn R."/>
        </authorList>
    </citation>
    <scope>NUCLEOTIDE SEQUENCE [LARGE SCALE GENOMIC DNA]</scope>
    <source>
        <strain evidence="5">ATCC BAA-309 / NBRC 16581 / SB1003</strain>
    </source>
</reference>
<dbReference type="OrthoDB" id="7874386at2"/>
<evidence type="ECO:0000313" key="4">
    <source>
        <dbReference type="EMBL" id="ADE85020.1"/>
    </source>
</evidence>
<dbReference type="Proteomes" id="UP000002361">
    <property type="component" value="Chromosome"/>
</dbReference>
<dbReference type="GeneID" id="95969828"/>
<dbReference type="NCBIfam" id="NF033631">
    <property type="entry name" value="SLATT_5"/>
    <property type="match status" value="1"/>
</dbReference>
<dbReference type="HOGENOM" id="CLU_1451965_0_0_5"/>
<feature type="coiled-coil region" evidence="1">
    <location>
        <begin position="117"/>
        <end position="144"/>
    </location>
</feature>
<dbReference type="Pfam" id="PF18160">
    <property type="entry name" value="SLATT_5"/>
    <property type="match status" value="1"/>
</dbReference>
<dbReference type="InterPro" id="IPR041115">
    <property type="entry name" value="SLATT_5"/>
</dbReference>
<accession>D5ASC9</accession>
<evidence type="ECO:0000256" key="1">
    <source>
        <dbReference type="SAM" id="Coils"/>
    </source>
</evidence>
<dbReference type="EMBL" id="CP001312">
    <property type="protein sequence ID" value="ADE85020.1"/>
    <property type="molecule type" value="Genomic_DNA"/>
</dbReference>
<reference key="1">
    <citation type="submission" date="2008-12" db="EMBL/GenBank/DDBJ databases">
        <title>Complete genome sequence of Rhodobacter capsulatus SB1003.</title>
        <authorList>
            <person name="Strnad H."/>
            <person name="Lapidus A."/>
            <person name="Vlcek C."/>
            <person name="Ulbrich P."/>
            <person name="Paces J."/>
            <person name="Maltsev N."/>
            <person name="Kumar V."/>
            <person name="Kogan Y."/>
            <person name="Milgram A."/>
            <person name="Rebrekov D."/>
            <person name="Mazur M."/>
            <person name="Cox R."/>
            <person name="Kyrpides N."/>
            <person name="Kolar M."/>
            <person name="Sachova J."/>
            <person name="Ridl J."/>
            <person name="Ivanova N."/>
            <person name="Kapatral V."/>
            <person name="Los T."/>
            <person name="Lykidis A."/>
            <person name="Mikhailova N."/>
            <person name="Reznik G."/>
            <person name="Vasieva O."/>
            <person name="Fonstein M."/>
            <person name="Paces V."/>
            <person name="Haselkorn R."/>
        </authorList>
    </citation>
    <scope>NUCLEOTIDE SEQUENCE</scope>
    <source>
        <strain>SB1003</strain>
    </source>
</reference>
<evidence type="ECO:0000256" key="2">
    <source>
        <dbReference type="SAM" id="Phobius"/>
    </source>
</evidence>
<dbReference type="RefSeq" id="WP_013066999.1">
    <property type="nucleotide sequence ID" value="NC_014034.1"/>
</dbReference>
<evidence type="ECO:0000259" key="3">
    <source>
        <dbReference type="Pfam" id="PF18160"/>
    </source>
</evidence>
<sequence>MRGRLSDFYAPHAQSYWRLKVTNVSGINSPTPDKSLADKIWLTSHCRMNAERRNRRYEIWATIELSSVSVGIIGLTTFRDRLGAFPVDEYTLILSIMTLVISTLIAGAKFGERAATFRECYLQLERLNASKQDLQEKTSEYNAILASYPNHSDIDYTSLIISRTLWRNQELCDPRGRSITWTWGTLGSWILYIFVEVLVYLVLPALVFLPAAVLAW</sequence>
<proteinExistence type="predicted"/>
<feature type="transmembrane region" description="Helical" evidence="2">
    <location>
        <begin position="189"/>
        <end position="213"/>
    </location>
</feature>
<name>D5ASC9_RHOCB</name>
<organism evidence="4 5">
    <name type="scientific">Rhodobacter capsulatus (strain ATCC BAA-309 / NBRC 16581 / SB1003)</name>
    <dbReference type="NCBI Taxonomy" id="272942"/>
    <lineage>
        <taxon>Bacteria</taxon>
        <taxon>Pseudomonadati</taxon>
        <taxon>Pseudomonadota</taxon>
        <taxon>Alphaproteobacteria</taxon>
        <taxon>Rhodobacterales</taxon>
        <taxon>Rhodobacter group</taxon>
        <taxon>Rhodobacter</taxon>
    </lineage>
</organism>
<keyword evidence="2" id="KW-0812">Transmembrane</keyword>
<feature type="transmembrane region" description="Helical" evidence="2">
    <location>
        <begin position="90"/>
        <end position="108"/>
    </location>
</feature>
<feature type="transmembrane region" description="Helical" evidence="2">
    <location>
        <begin position="57"/>
        <end position="78"/>
    </location>
</feature>
<keyword evidence="5" id="KW-1185">Reference proteome</keyword>
<protein>
    <submittedName>
        <fullName evidence="4">Membrane protein, putative</fullName>
    </submittedName>
</protein>